<protein>
    <submittedName>
        <fullName evidence="2">Uncharacterized protein</fullName>
    </submittedName>
</protein>
<feature type="compositionally biased region" description="Pro residues" evidence="1">
    <location>
        <begin position="1"/>
        <end position="11"/>
    </location>
</feature>
<dbReference type="Proteomes" id="UP000235672">
    <property type="component" value="Unassembled WGS sequence"/>
</dbReference>
<dbReference type="OrthoDB" id="5279705at2759"/>
<sequence>MKSALPSPPPSRGRESVFSKRITKANPLMNRNADEGREARRKLFLKRVREGSEEKKWRDRNSGLVEGEDEVLRAIWLAEERRREDARRIEESVLGVGIGEEEEEIVGEGDLRADEVMADEVAMKEEQELEALLGSLNQEHEMEVLLWEDQASAKRTRNQRAQETPYGSDDEEYDHIFMDVIEEENRTASQQHQQMPGYLDTDHEMMDMS</sequence>
<accession>A0A2J6QLP2</accession>
<reference evidence="2 3" key="1">
    <citation type="submission" date="2016-05" db="EMBL/GenBank/DDBJ databases">
        <title>A degradative enzymes factory behind the ericoid mycorrhizal symbiosis.</title>
        <authorList>
            <consortium name="DOE Joint Genome Institute"/>
            <person name="Martino E."/>
            <person name="Morin E."/>
            <person name="Grelet G."/>
            <person name="Kuo A."/>
            <person name="Kohler A."/>
            <person name="Daghino S."/>
            <person name="Barry K."/>
            <person name="Choi C."/>
            <person name="Cichocki N."/>
            <person name="Clum A."/>
            <person name="Copeland A."/>
            <person name="Hainaut M."/>
            <person name="Haridas S."/>
            <person name="Labutti K."/>
            <person name="Lindquist E."/>
            <person name="Lipzen A."/>
            <person name="Khouja H.-R."/>
            <person name="Murat C."/>
            <person name="Ohm R."/>
            <person name="Olson A."/>
            <person name="Spatafora J."/>
            <person name="Veneault-Fourrey C."/>
            <person name="Henrissat B."/>
            <person name="Grigoriev I."/>
            <person name="Martin F."/>
            <person name="Perotto S."/>
        </authorList>
    </citation>
    <scope>NUCLEOTIDE SEQUENCE [LARGE SCALE GENOMIC DNA]</scope>
    <source>
        <strain evidence="2 3">UAMH 7357</strain>
    </source>
</reference>
<organism evidence="2 3">
    <name type="scientific">Hyaloscypha hepaticicola</name>
    <dbReference type="NCBI Taxonomy" id="2082293"/>
    <lineage>
        <taxon>Eukaryota</taxon>
        <taxon>Fungi</taxon>
        <taxon>Dikarya</taxon>
        <taxon>Ascomycota</taxon>
        <taxon>Pezizomycotina</taxon>
        <taxon>Leotiomycetes</taxon>
        <taxon>Helotiales</taxon>
        <taxon>Hyaloscyphaceae</taxon>
        <taxon>Hyaloscypha</taxon>
    </lineage>
</organism>
<feature type="region of interest" description="Disordered" evidence="1">
    <location>
        <begin position="185"/>
        <end position="209"/>
    </location>
</feature>
<feature type="compositionally biased region" description="Basic and acidic residues" evidence="1">
    <location>
        <begin position="200"/>
        <end position="209"/>
    </location>
</feature>
<dbReference type="AlphaFoldDB" id="A0A2J6QLP2"/>
<feature type="region of interest" description="Disordered" evidence="1">
    <location>
        <begin position="151"/>
        <end position="173"/>
    </location>
</feature>
<evidence type="ECO:0000313" key="2">
    <source>
        <dbReference type="EMBL" id="PMD27175.1"/>
    </source>
</evidence>
<dbReference type="EMBL" id="KZ613466">
    <property type="protein sequence ID" value="PMD27175.1"/>
    <property type="molecule type" value="Genomic_DNA"/>
</dbReference>
<evidence type="ECO:0000256" key="1">
    <source>
        <dbReference type="SAM" id="MobiDB-lite"/>
    </source>
</evidence>
<gene>
    <name evidence="2" type="ORF">NA56DRAFT_562404</name>
</gene>
<name>A0A2J6QLP2_9HELO</name>
<keyword evidence="3" id="KW-1185">Reference proteome</keyword>
<dbReference type="STRING" id="1745343.A0A2J6QLP2"/>
<evidence type="ECO:0000313" key="3">
    <source>
        <dbReference type="Proteomes" id="UP000235672"/>
    </source>
</evidence>
<proteinExistence type="predicted"/>
<feature type="region of interest" description="Disordered" evidence="1">
    <location>
        <begin position="1"/>
        <end position="36"/>
    </location>
</feature>